<feature type="transmembrane region" description="Helical" evidence="6">
    <location>
        <begin position="115"/>
        <end position="134"/>
    </location>
</feature>
<evidence type="ECO:0000256" key="1">
    <source>
        <dbReference type="ARBA" id="ARBA00004141"/>
    </source>
</evidence>
<dbReference type="Pfam" id="PF01384">
    <property type="entry name" value="PHO4"/>
    <property type="match status" value="1"/>
</dbReference>
<feature type="transmembrane region" description="Helical" evidence="6">
    <location>
        <begin position="358"/>
        <end position="379"/>
    </location>
</feature>
<reference evidence="7 8" key="1">
    <citation type="submission" date="2022-11" db="EMBL/GenBank/DDBJ databases">
        <title>Haliovirga abyssi gen. nov., sp. nov., a mesophilic fermentative bacterium isolated from the Iheya North hydrothermal field and the proposal of Haliovirgaceae fam. nov.</title>
        <authorList>
            <person name="Miyazaki U."/>
            <person name="Tame A."/>
            <person name="Miyazaki J."/>
            <person name="Takai K."/>
            <person name="Sawayama S."/>
            <person name="Kitajima M."/>
            <person name="Okamoto A."/>
            <person name="Nakagawa S."/>
        </authorList>
    </citation>
    <scope>NUCLEOTIDE SEQUENCE [LARGE SCALE GENOMIC DNA]</scope>
    <source>
        <strain evidence="7 8">IC12</strain>
    </source>
</reference>
<dbReference type="InterPro" id="IPR001204">
    <property type="entry name" value="Phos_transporter"/>
</dbReference>
<keyword evidence="5 6" id="KW-0472">Membrane</keyword>
<keyword evidence="4 6" id="KW-1133">Transmembrane helix</keyword>
<name>A0AAU9DU77_9FUSO</name>
<feature type="transmembrane region" description="Helical" evidence="6">
    <location>
        <begin position="212"/>
        <end position="234"/>
    </location>
</feature>
<sequence length="409" mass="42620">MSSMTIILGIALIVGFYMAWNIGANDVANAMGTSVGSKAITLKQAVIIAAIFEFLGAVLAGSNVTNTVRKGIVSPDVFTDPKIFVIGMLAALLAAGLWLNLATHFGLPVSTTHSIVGSVVGFGIVSKGIGAVHWSKIGNIVLSWVVSPLMGGIIALIVFKIIERTILEKDKPVERAKKIAPLFVGMTGFILTLSLVFKGLKNLHLDLSFGEASLIGTGVAIVIYIISFVLLRNVHSKGDEYKSVEGIFRYLQIITACYVAFAHGANDVANAIGPLAGIVAVVKTGSIATTAAVPMWVLALGGVGIVVGVATMGYKVIGTIGEKITELTPTRGFSAEFGAATTVLVASRMGLPISTTHTLIGAVIGVALGRGVAALNMAIVKDIVASWLITIPFAAGLTMVLFEIFKLIF</sequence>
<comment type="subcellular location">
    <subcellularLocation>
        <location evidence="1 6">Membrane</location>
        <topology evidence="1 6">Multi-pass membrane protein</topology>
    </subcellularLocation>
</comment>
<dbReference type="GO" id="GO:0016020">
    <property type="term" value="C:membrane"/>
    <property type="evidence" value="ECO:0007669"/>
    <property type="project" value="UniProtKB-SubCell"/>
</dbReference>
<accession>A0AAU9DU77</accession>
<dbReference type="EMBL" id="AP027059">
    <property type="protein sequence ID" value="BDU50814.1"/>
    <property type="molecule type" value="Genomic_DNA"/>
</dbReference>
<feature type="transmembrane region" description="Helical" evidence="6">
    <location>
        <begin position="179"/>
        <end position="200"/>
    </location>
</feature>
<keyword evidence="3 6" id="KW-0812">Transmembrane</keyword>
<keyword evidence="8" id="KW-1185">Reference proteome</keyword>
<proteinExistence type="inferred from homology"/>
<evidence type="ECO:0000256" key="2">
    <source>
        <dbReference type="ARBA" id="ARBA00022448"/>
    </source>
</evidence>
<dbReference type="RefSeq" id="WP_307903668.1">
    <property type="nucleotide sequence ID" value="NZ_AP027059.1"/>
</dbReference>
<evidence type="ECO:0000256" key="5">
    <source>
        <dbReference type="ARBA" id="ARBA00023136"/>
    </source>
</evidence>
<feature type="transmembrane region" description="Helical" evidence="6">
    <location>
        <begin position="385"/>
        <end position="405"/>
    </location>
</feature>
<feature type="transmembrane region" description="Helical" evidence="6">
    <location>
        <begin position="246"/>
        <end position="265"/>
    </location>
</feature>
<evidence type="ECO:0000256" key="3">
    <source>
        <dbReference type="ARBA" id="ARBA00022692"/>
    </source>
</evidence>
<gene>
    <name evidence="7" type="ORF">HLVA_13830</name>
</gene>
<evidence type="ECO:0000313" key="7">
    <source>
        <dbReference type="EMBL" id="BDU50814.1"/>
    </source>
</evidence>
<organism evidence="7 8">
    <name type="scientific">Haliovirga abyssi</name>
    <dbReference type="NCBI Taxonomy" id="2996794"/>
    <lineage>
        <taxon>Bacteria</taxon>
        <taxon>Fusobacteriati</taxon>
        <taxon>Fusobacteriota</taxon>
        <taxon>Fusobacteriia</taxon>
        <taxon>Fusobacteriales</taxon>
        <taxon>Haliovirgaceae</taxon>
        <taxon>Haliovirga</taxon>
    </lineage>
</organism>
<feature type="transmembrane region" description="Helical" evidence="6">
    <location>
        <begin position="83"/>
        <end position="103"/>
    </location>
</feature>
<evidence type="ECO:0000256" key="4">
    <source>
        <dbReference type="ARBA" id="ARBA00022989"/>
    </source>
</evidence>
<evidence type="ECO:0000256" key="6">
    <source>
        <dbReference type="RuleBase" id="RU363058"/>
    </source>
</evidence>
<dbReference type="GO" id="GO:0035435">
    <property type="term" value="P:phosphate ion transmembrane transport"/>
    <property type="evidence" value="ECO:0007669"/>
    <property type="project" value="TreeGrafter"/>
</dbReference>
<dbReference type="PANTHER" id="PTHR11101:SF80">
    <property type="entry name" value="PHOSPHATE TRANSPORTER"/>
    <property type="match status" value="1"/>
</dbReference>
<feature type="transmembrane region" description="Helical" evidence="6">
    <location>
        <begin position="6"/>
        <end position="24"/>
    </location>
</feature>
<dbReference type="GO" id="GO:0005315">
    <property type="term" value="F:phosphate transmembrane transporter activity"/>
    <property type="evidence" value="ECO:0007669"/>
    <property type="project" value="InterPro"/>
</dbReference>
<evidence type="ECO:0000313" key="8">
    <source>
        <dbReference type="Proteomes" id="UP001321582"/>
    </source>
</evidence>
<protein>
    <recommendedName>
        <fullName evidence="6">Phosphate transporter</fullName>
    </recommendedName>
</protein>
<dbReference type="AlphaFoldDB" id="A0AAU9DU77"/>
<comment type="similarity">
    <text evidence="6">Belongs to the inorganic phosphate transporter (PiT) (TC 2.A.20) family.</text>
</comment>
<dbReference type="KEGG" id="haby:HLVA_13830"/>
<feature type="transmembrane region" description="Helical" evidence="6">
    <location>
        <begin position="140"/>
        <end position="159"/>
    </location>
</feature>
<keyword evidence="6" id="KW-0592">Phosphate transport</keyword>
<dbReference type="PANTHER" id="PTHR11101">
    <property type="entry name" value="PHOSPHATE TRANSPORTER"/>
    <property type="match status" value="1"/>
</dbReference>
<feature type="transmembrane region" description="Helical" evidence="6">
    <location>
        <begin position="293"/>
        <end position="314"/>
    </location>
</feature>
<feature type="transmembrane region" description="Helical" evidence="6">
    <location>
        <begin position="45"/>
        <end position="63"/>
    </location>
</feature>
<dbReference type="Proteomes" id="UP001321582">
    <property type="component" value="Chromosome"/>
</dbReference>
<keyword evidence="2 6" id="KW-0813">Transport</keyword>